<dbReference type="GO" id="GO:0016788">
    <property type="term" value="F:hydrolase activity, acting on ester bonds"/>
    <property type="evidence" value="ECO:0007669"/>
    <property type="project" value="TreeGrafter"/>
</dbReference>
<evidence type="ECO:0008006" key="5">
    <source>
        <dbReference type="Google" id="ProtNLM"/>
    </source>
</evidence>
<dbReference type="PANTHER" id="PTHR40841:SF2">
    <property type="entry name" value="SIDEROPHORE-DEGRADING ESTERASE (EUROFUNG)"/>
    <property type="match status" value="1"/>
</dbReference>
<name>A0A839Z5S4_9HYPH</name>
<dbReference type="RefSeq" id="WP_246339925.1">
    <property type="nucleotide sequence ID" value="NZ_JACICD010000002.1"/>
</dbReference>
<keyword evidence="4" id="KW-1185">Reference proteome</keyword>
<dbReference type="SUPFAM" id="SSF53474">
    <property type="entry name" value="alpha/beta-Hydrolases"/>
    <property type="match status" value="1"/>
</dbReference>
<accession>A0A839Z5S4</accession>
<dbReference type="InterPro" id="IPR029058">
    <property type="entry name" value="AB_hydrolase_fold"/>
</dbReference>
<dbReference type="EMBL" id="JACICD010000002">
    <property type="protein sequence ID" value="MBB3771029.1"/>
    <property type="molecule type" value="Genomic_DNA"/>
</dbReference>
<evidence type="ECO:0000256" key="1">
    <source>
        <dbReference type="ARBA" id="ARBA00005622"/>
    </source>
</evidence>
<dbReference type="AlphaFoldDB" id="A0A839Z5S4"/>
<comment type="caution">
    <text evidence="3">The sequence shown here is derived from an EMBL/GenBank/DDBJ whole genome shotgun (WGS) entry which is preliminary data.</text>
</comment>
<dbReference type="PANTHER" id="PTHR40841">
    <property type="entry name" value="SIDEROPHORE TRIACETYLFUSARININE C ESTERASE"/>
    <property type="match status" value="1"/>
</dbReference>
<dbReference type="Gene3D" id="3.40.50.1820">
    <property type="entry name" value="alpha/beta hydrolase"/>
    <property type="match status" value="1"/>
</dbReference>
<evidence type="ECO:0000256" key="2">
    <source>
        <dbReference type="ARBA" id="ARBA00022801"/>
    </source>
</evidence>
<sequence length="304" mass="32439">MSTMISATSPVLLPDTEAFDLAPASHGAGGAARGWRIFRSIPRGPAPEDGFPVIYMLDANAGFASFHEAMARAARRPSATGVSEAVIVGIGYREGEDIRTRRAFDFTAGPSREAAPAHPERASLHGGRDAFLGFIETTLKPAIAARVAVDPARQTLFGHSLAGWFTLDVMTRVPAAFAAYVAVSPSIWWDEARLMEGLAGMEGLARTKGPPPRLALMVGEWEEALAPWQADRPEAAEMAARRAQRAMVARARAFAAQAAVTLGPAARVRFDRMAGEDHASILPAAMTRALRFALEQGHGRAAFP</sequence>
<dbReference type="InterPro" id="IPR000801">
    <property type="entry name" value="Esterase-like"/>
</dbReference>
<gene>
    <name evidence="3" type="ORF">FHS55_001624</name>
</gene>
<evidence type="ECO:0000313" key="3">
    <source>
        <dbReference type="EMBL" id="MBB3771029.1"/>
    </source>
</evidence>
<comment type="similarity">
    <text evidence="1">Belongs to the esterase D family.</text>
</comment>
<dbReference type="InterPro" id="IPR052558">
    <property type="entry name" value="Siderophore_Hydrolase_D"/>
</dbReference>
<reference evidence="3 4" key="1">
    <citation type="submission" date="2020-08" db="EMBL/GenBank/DDBJ databases">
        <title>Genomic Encyclopedia of Type Strains, Phase IV (KMG-IV): sequencing the most valuable type-strain genomes for metagenomic binning, comparative biology and taxonomic classification.</title>
        <authorList>
            <person name="Goeker M."/>
        </authorList>
    </citation>
    <scope>NUCLEOTIDE SEQUENCE [LARGE SCALE GENOMIC DNA]</scope>
    <source>
        <strain evidence="3 4">DSM 5895</strain>
    </source>
</reference>
<keyword evidence="2" id="KW-0378">Hydrolase</keyword>
<protein>
    <recommendedName>
        <fullName evidence="5">Esterase</fullName>
    </recommendedName>
</protein>
<evidence type="ECO:0000313" key="4">
    <source>
        <dbReference type="Proteomes" id="UP000533469"/>
    </source>
</evidence>
<organism evidence="3 4">
    <name type="scientific">Ancylobacter tetraedralis</name>
    <dbReference type="NCBI Taxonomy" id="217068"/>
    <lineage>
        <taxon>Bacteria</taxon>
        <taxon>Pseudomonadati</taxon>
        <taxon>Pseudomonadota</taxon>
        <taxon>Alphaproteobacteria</taxon>
        <taxon>Hyphomicrobiales</taxon>
        <taxon>Xanthobacteraceae</taxon>
        <taxon>Ancylobacter</taxon>
    </lineage>
</organism>
<proteinExistence type="inferred from homology"/>
<dbReference type="Proteomes" id="UP000533469">
    <property type="component" value="Unassembled WGS sequence"/>
</dbReference>
<dbReference type="Pfam" id="PF00756">
    <property type="entry name" value="Esterase"/>
    <property type="match status" value="1"/>
</dbReference>